<reference evidence="5" key="1">
    <citation type="journal article" date="2019" name="Int. J. Syst. Evol. Microbiol.">
        <title>The Global Catalogue of Microorganisms (GCM) 10K type strain sequencing project: providing services to taxonomists for standard genome sequencing and annotation.</title>
        <authorList>
            <consortium name="The Broad Institute Genomics Platform"/>
            <consortium name="The Broad Institute Genome Sequencing Center for Infectious Disease"/>
            <person name="Wu L."/>
            <person name="Ma J."/>
        </authorList>
    </citation>
    <scope>NUCLEOTIDE SEQUENCE [LARGE SCALE GENOMIC DNA]</scope>
    <source>
        <strain evidence="5">JCM 17069</strain>
    </source>
</reference>
<dbReference type="Pfam" id="PF00534">
    <property type="entry name" value="Glycos_transf_1"/>
    <property type="match status" value="1"/>
</dbReference>
<gene>
    <name evidence="4" type="ORF">GCM10022389_11900</name>
</gene>
<dbReference type="InterPro" id="IPR028098">
    <property type="entry name" value="Glyco_trans_4-like_N"/>
</dbReference>
<name>A0ABP7VJ17_9FLAO</name>
<comment type="caution">
    <text evidence="4">The sequence shown here is derived from an EMBL/GenBank/DDBJ whole genome shotgun (WGS) entry which is preliminary data.</text>
</comment>
<keyword evidence="1" id="KW-0808">Transferase</keyword>
<accession>A0ABP7VJ17</accession>
<feature type="domain" description="Glycosyl transferase family 1" evidence="2">
    <location>
        <begin position="198"/>
        <end position="355"/>
    </location>
</feature>
<evidence type="ECO:0000313" key="4">
    <source>
        <dbReference type="EMBL" id="GAA4068353.1"/>
    </source>
</evidence>
<dbReference type="RefSeq" id="WP_344815827.1">
    <property type="nucleotide sequence ID" value="NZ_BAABCT010000002.1"/>
</dbReference>
<evidence type="ECO:0000259" key="3">
    <source>
        <dbReference type="Pfam" id="PF13439"/>
    </source>
</evidence>
<proteinExistence type="predicted"/>
<dbReference type="SUPFAM" id="SSF53756">
    <property type="entry name" value="UDP-Glycosyltransferase/glycogen phosphorylase"/>
    <property type="match status" value="1"/>
</dbReference>
<evidence type="ECO:0000256" key="1">
    <source>
        <dbReference type="ARBA" id="ARBA00022679"/>
    </source>
</evidence>
<dbReference type="CDD" id="cd03801">
    <property type="entry name" value="GT4_PimA-like"/>
    <property type="match status" value="1"/>
</dbReference>
<evidence type="ECO:0000259" key="2">
    <source>
        <dbReference type="Pfam" id="PF00534"/>
    </source>
</evidence>
<evidence type="ECO:0000313" key="5">
    <source>
        <dbReference type="Proteomes" id="UP001500367"/>
    </source>
</evidence>
<keyword evidence="5" id="KW-1185">Reference proteome</keyword>
<dbReference type="PANTHER" id="PTHR46401">
    <property type="entry name" value="GLYCOSYLTRANSFERASE WBBK-RELATED"/>
    <property type="match status" value="1"/>
</dbReference>
<organism evidence="4 5">
    <name type="scientific">Flavobacterium cheonanense</name>
    <dbReference type="NCBI Taxonomy" id="706183"/>
    <lineage>
        <taxon>Bacteria</taxon>
        <taxon>Pseudomonadati</taxon>
        <taxon>Bacteroidota</taxon>
        <taxon>Flavobacteriia</taxon>
        <taxon>Flavobacteriales</taxon>
        <taxon>Flavobacteriaceae</taxon>
        <taxon>Flavobacterium</taxon>
    </lineage>
</organism>
<dbReference type="Proteomes" id="UP001500367">
    <property type="component" value="Unassembled WGS sequence"/>
</dbReference>
<sequence length="384" mass="43423">MKSNLTIAFLTSTDPNDKRSWSGIHYCMYNSLKNNFVTVDVIGPIDGFLLKSIGIVNKISRFLFNKGYNHNNSIVRSYLLSLTINKRINKKKYDIIFAPASSSEVAFIKTNAKIIYLSDSSFGQLNGYYDVFSNLFKFSSKESNYIEQKAIDKSDYFIYPSKWAANYIVQNYGVDEQNVSVIPFGANINNEDIVYLEKEISNKTPITLLFLGVEWLRKGGDLVFKTFEMLLENGCDINLIVCGCVPPVSHPKMTVYPFLNKNNKEDFATFNTILSQTHFLFLPSKAECFGIVFCEASAYGIPSITTNTGGIPNAVYDGINGYCLDVNASPKEYYNTIVQLIEDKEKYKALSKSSRALYLNKLNWENWANEVAEIISKISNNNKS</sequence>
<dbReference type="EMBL" id="BAABCT010000002">
    <property type="protein sequence ID" value="GAA4068353.1"/>
    <property type="molecule type" value="Genomic_DNA"/>
</dbReference>
<dbReference type="InterPro" id="IPR001296">
    <property type="entry name" value="Glyco_trans_1"/>
</dbReference>
<protein>
    <recommendedName>
        <fullName evidence="6">Glycosyltransferase</fullName>
    </recommendedName>
</protein>
<dbReference type="PANTHER" id="PTHR46401:SF2">
    <property type="entry name" value="GLYCOSYLTRANSFERASE WBBK-RELATED"/>
    <property type="match status" value="1"/>
</dbReference>
<evidence type="ECO:0008006" key="6">
    <source>
        <dbReference type="Google" id="ProtNLM"/>
    </source>
</evidence>
<dbReference type="Pfam" id="PF13439">
    <property type="entry name" value="Glyco_transf_4"/>
    <property type="match status" value="1"/>
</dbReference>
<dbReference type="Gene3D" id="3.40.50.2000">
    <property type="entry name" value="Glycogen Phosphorylase B"/>
    <property type="match status" value="2"/>
</dbReference>
<feature type="domain" description="Glycosyltransferase subfamily 4-like N-terminal" evidence="3">
    <location>
        <begin position="69"/>
        <end position="188"/>
    </location>
</feature>